<dbReference type="SMART" id="SM00355">
    <property type="entry name" value="ZnF_C2H2"/>
    <property type="match status" value="2"/>
</dbReference>
<dbReference type="Pfam" id="PF00096">
    <property type="entry name" value="zf-C2H2"/>
    <property type="match status" value="1"/>
</dbReference>
<dbReference type="InterPro" id="IPR050527">
    <property type="entry name" value="Snail/Krueppel_Znf"/>
</dbReference>
<evidence type="ECO:0000256" key="3">
    <source>
        <dbReference type="ARBA" id="ARBA00022771"/>
    </source>
</evidence>
<dbReference type="FunFam" id="3.30.160.60:FF:000630">
    <property type="entry name" value="Zinc finger protein 180"/>
    <property type="match status" value="1"/>
</dbReference>
<reference evidence="9 10" key="1">
    <citation type="submission" date="2023-11" db="EMBL/GenBank/DDBJ databases">
        <title>Halocaridina rubra genome assembly.</title>
        <authorList>
            <person name="Smith C."/>
        </authorList>
    </citation>
    <scope>NUCLEOTIDE SEQUENCE [LARGE SCALE GENOMIC DNA]</scope>
    <source>
        <strain evidence="9">EP-1</strain>
        <tissue evidence="9">Whole</tissue>
    </source>
</reference>
<comment type="caution">
    <text evidence="9">The sequence shown here is derived from an EMBL/GenBank/DDBJ whole genome shotgun (WGS) entry which is preliminary data.</text>
</comment>
<gene>
    <name evidence="9" type="ORF">SK128_027459</name>
</gene>
<dbReference type="PROSITE" id="PS50157">
    <property type="entry name" value="ZINC_FINGER_C2H2_2"/>
    <property type="match status" value="1"/>
</dbReference>
<dbReference type="GO" id="GO:0008270">
    <property type="term" value="F:zinc ion binding"/>
    <property type="evidence" value="ECO:0007669"/>
    <property type="project" value="UniProtKB-KW"/>
</dbReference>
<dbReference type="PANTHER" id="PTHR24388:SF53">
    <property type="entry name" value="CHORION TRANSCRIPTION FACTOR CF2-RELATED"/>
    <property type="match status" value="1"/>
</dbReference>
<evidence type="ECO:0000259" key="8">
    <source>
        <dbReference type="PROSITE" id="PS50157"/>
    </source>
</evidence>
<dbReference type="Gene3D" id="3.30.160.60">
    <property type="entry name" value="Classic Zinc Finger"/>
    <property type="match status" value="2"/>
</dbReference>
<dbReference type="SUPFAM" id="SSF57667">
    <property type="entry name" value="beta-beta-alpha zinc fingers"/>
    <property type="match status" value="1"/>
</dbReference>
<dbReference type="EMBL" id="JAXCGZ010004100">
    <property type="protein sequence ID" value="KAK7082268.1"/>
    <property type="molecule type" value="Genomic_DNA"/>
</dbReference>
<dbReference type="PANTHER" id="PTHR24388">
    <property type="entry name" value="ZINC FINGER PROTEIN"/>
    <property type="match status" value="1"/>
</dbReference>
<dbReference type="GO" id="GO:0000978">
    <property type="term" value="F:RNA polymerase II cis-regulatory region sequence-specific DNA binding"/>
    <property type="evidence" value="ECO:0007669"/>
    <property type="project" value="TreeGrafter"/>
</dbReference>
<protein>
    <recommendedName>
        <fullName evidence="8">C2H2-type domain-containing protein</fullName>
    </recommendedName>
</protein>
<evidence type="ECO:0000313" key="10">
    <source>
        <dbReference type="Proteomes" id="UP001381693"/>
    </source>
</evidence>
<keyword evidence="10" id="KW-1185">Reference proteome</keyword>
<keyword evidence="2" id="KW-0677">Repeat</keyword>
<proteinExistence type="inferred from homology"/>
<dbReference type="InterPro" id="IPR036236">
    <property type="entry name" value="Znf_C2H2_sf"/>
</dbReference>
<evidence type="ECO:0000256" key="7">
    <source>
        <dbReference type="PROSITE-ProRule" id="PRU00042"/>
    </source>
</evidence>
<evidence type="ECO:0000256" key="5">
    <source>
        <dbReference type="ARBA" id="ARBA00023242"/>
    </source>
</evidence>
<feature type="domain" description="C2H2-type" evidence="8">
    <location>
        <begin position="32"/>
        <end position="59"/>
    </location>
</feature>
<dbReference type="AlphaFoldDB" id="A0AAN9ABQ0"/>
<keyword evidence="3 7" id="KW-0863">Zinc-finger</keyword>
<evidence type="ECO:0000256" key="2">
    <source>
        <dbReference type="ARBA" id="ARBA00022737"/>
    </source>
</evidence>
<keyword evidence="1" id="KW-0479">Metal-binding</keyword>
<organism evidence="9 10">
    <name type="scientific">Halocaridina rubra</name>
    <name type="common">Hawaiian red shrimp</name>
    <dbReference type="NCBI Taxonomy" id="373956"/>
    <lineage>
        <taxon>Eukaryota</taxon>
        <taxon>Metazoa</taxon>
        <taxon>Ecdysozoa</taxon>
        <taxon>Arthropoda</taxon>
        <taxon>Crustacea</taxon>
        <taxon>Multicrustacea</taxon>
        <taxon>Malacostraca</taxon>
        <taxon>Eumalacostraca</taxon>
        <taxon>Eucarida</taxon>
        <taxon>Decapoda</taxon>
        <taxon>Pleocyemata</taxon>
        <taxon>Caridea</taxon>
        <taxon>Atyoidea</taxon>
        <taxon>Atyidae</taxon>
        <taxon>Halocaridina</taxon>
    </lineage>
</organism>
<comment type="similarity">
    <text evidence="6">Belongs to the snail C2H2-type zinc-finger protein family.</text>
</comment>
<dbReference type="Proteomes" id="UP001381693">
    <property type="component" value="Unassembled WGS sequence"/>
</dbReference>
<evidence type="ECO:0000256" key="1">
    <source>
        <dbReference type="ARBA" id="ARBA00022723"/>
    </source>
</evidence>
<dbReference type="PROSITE" id="PS00028">
    <property type="entry name" value="ZINC_FINGER_C2H2_1"/>
    <property type="match status" value="1"/>
</dbReference>
<dbReference type="Pfam" id="PF13909">
    <property type="entry name" value="zf-H2C2_5"/>
    <property type="match status" value="1"/>
</dbReference>
<evidence type="ECO:0000256" key="4">
    <source>
        <dbReference type="ARBA" id="ARBA00022833"/>
    </source>
</evidence>
<dbReference type="GO" id="GO:0000981">
    <property type="term" value="F:DNA-binding transcription factor activity, RNA polymerase II-specific"/>
    <property type="evidence" value="ECO:0007669"/>
    <property type="project" value="TreeGrafter"/>
</dbReference>
<keyword evidence="5" id="KW-0539">Nucleus</keyword>
<name>A0AAN9ABQ0_HALRR</name>
<evidence type="ECO:0000313" key="9">
    <source>
        <dbReference type="EMBL" id="KAK7082268.1"/>
    </source>
</evidence>
<keyword evidence="4" id="KW-0862">Zinc</keyword>
<accession>A0AAN9ABQ0</accession>
<evidence type="ECO:0000256" key="6">
    <source>
        <dbReference type="ARBA" id="ARBA00037948"/>
    </source>
</evidence>
<dbReference type="InterPro" id="IPR013087">
    <property type="entry name" value="Znf_C2H2_type"/>
</dbReference>
<sequence>MSVLKSEIVFYANGSGSEVWQQLANRAPGEGLACPLCGRVFQHKNNFLKHYKTHTGEKPFACIYCSFRTIQKVNLKTHMRNIHNVF</sequence>